<dbReference type="InterPro" id="IPR017850">
    <property type="entry name" value="Alkaline_phosphatase_core_sf"/>
</dbReference>
<evidence type="ECO:0000313" key="2">
    <source>
        <dbReference type="EMBL" id="MCA0153632.1"/>
    </source>
</evidence>
<protein>
    <submittedName>
        <fullName evidence="2">Alkaline phosphatase family protein</fullName>
    </submittedName>
</protein>
<dbReference type="InterPro" id="IPR007312">
    <property type="entry name" value="Phosphoesterase"/>
</dbReference>
<evidence type="ECO:0000256" key="1">
    <source>
        <dbReference type="ARBA" id="ARBA00022801"/>
    </source>
</evidence>
<gene>
    <name evidence="2" type="ORF">LBV24_10420</name>
</gene>
<dbReference type="SUPFAM" id="SSF53649">
    <property type="entry name" value="Alkaline phosphatase-like"/>
    <property type="match status" value="1"/>
</dbReference>
<keyword evidence="3" id="KW-1185">Reference proteome</keyword>
<dbReference type="Proteomes" id="UP001198402">
    <property type="component" value="Unassembled WGS sequence"/>
</dbReference>
<dbReference type="EMBL" id="JAIUJS010000004">
    <property type="protein sequence ID" value="MCA0153632.1"/>
    <property type="molecule type" value="Genomic_DNA"/>
</dbReference>
<dbReference type="Gene3D" id="3.40.720.10">
    <property type="entry name" value="Alkaline Phosphatase, subunit A"/>
    <property type="match status" value="2"/>
</dbReference>
<reference evidence="3" key="1">
    <citation type="submission" date="2023-07" db="EMBL/GenBank/DDBJ databases">
        <authorList>
            <person name="Yue Y."/>
        </authorList>
    </citation>
    <scope>NUCLEOTIDE SEQUENCE [LARGE SCALE GENOMIC DNA]</scope>
    <source>
        <strain evidence="3">2Y89</strain>
    </source>
</reference>
<evidence type="ECO:0000313" key="3">
    <source>
        <dbReference type="Proteomes" id="UP001198402"/>
    </source>
</evidence>
<proteinExistence type="predicted"/>
<comment type="caution">
    <text evidence="2">The sequence shown here is derived from an EMBL/GenBank/DDBJ whole genome shotgun (WGS) entry which is preliminary data.</text>
</comment>
<dbReference type="PANTHER" id="PTHR31956">
    <property type="entry name" value="NON-SPECIFIC PHOSPHOLIPASE C4-RELATED"/>
    <property type="match status" value="1"/>
</dbReference>
<dbReference type="RefSeq" id="WP_224478585.1">
    <property type="nucleotide sequence ID" value="NZ_JAIUJS010000004.1"/>
</dbReference>
<dbReference type="Pfam" id="PF04185">
    <property type="entry name" value="Phosphoesterase"/>
    <property type="match status" value="1"/>
</dbReference>
<keyword evidence="1" id="KW-0378">Hydrolase</keyword>
<accession>A0ABS7Y4S4</accession>
<sequence>MSDQNYQYVLSQNKKTNNYQIWSFDPNDPSLLKEITYNTPLNINEGDQIIQVGNFLLQWSEMDKNKEYAWKLYECKPEESTPLGSYDQNNKWTNSPLHSGKWAKKKFFGSRSDFSNPKGATKGYERGDNLKLVSMHNFVLNWIPTQGRGTYQLFNFDHAYAKDPDLNIFDPLPAPVTPQGAWLTVELGHELMHVGGYVLDYVKETGDYDIWQFDAQSENPLSYPAINRGNWNSLGITPDHELIVMGTQVISWNAKTNEYSLWDFNATSPNVLTSTGKSGTLPSDINKDSILNAVETLIPKGEQDANTPGSLDFMRDKIEHVVYYMIENRSFDHVCGWLYENNANYKVIGREGPFDGVDKSFTNNYDNKEYAITKYNDGKLPDPSTLTTKDGKKCYPVTGNDKPGDKDGCFVLDLDENDPYHNNSDVLRQMFNDKKTLQKYLDGEKPEPDMGGFAINNGTEEVMLSYTPEQLPVLNGLAENFAISDDWFCSMPGGTDVNRAFALTGSSLGHLDNFQNGVEYTEWSEYPHRPSIWKVLWSNGIKDFKIYNAVEWIGCQFTYNLFLKGQIPSIDNPFVIGNYAPQLNQFYDDLKYGTLPKFSFIEPKWVASNGSTSYHPGNDLIPGERTMNDIFNAIQNSPLWEKTLFVITFDEHGGIADHVKPPYAVNPYANDSIDGFNFDIMGVRIPTILVSPWIAKNTVFRSDTGTSYDSTSILATLLEWSGIPKSRWCLGERTSEAPTFEGVLTESQPRKEKVTLDEPYDSMFPKPESNDKAKIKNVQGHPNLVDLPIHGLHELAVPRMITDMTPNLSQEEREKLTHDIMSTSVNLQELHKRLDEVNKTHNTAHVETV</sequence>
<dbReference type="PANTHER" id="PTHR31956:SF1">
    <property type="entry name" value="NON-SPECIFIC PHOSPHOLIPASE C1"/>
    <property type="match status" value="1"/>
</dbReference>
<organism evidence="2 3">
    <name type="scientific">Winogradskyella vincentii</name>
    <dbReference type="NCBI Taxonomy" id="2877122"/>
    <lineage>
        <taxon>Bacteria</taxon>
        <taxon>Pseudomonadati</taxon>
        <taxon>Bacteroidota</taxon>
        <taxon>Flavobacteriia</taxon>
        <taxon>Flavobacteriales</taxon>
        <taxon>Flavobacteriaceae</taxon>
        <taxon>Winogradskyella</taxon>
    </lineage>
</organism>
<name>A0ABS7Y4S4_9FLAO</name>